<proteinExistence type="predicted"/>
<dbReference type="RefSeq" id="WP_188602537.1">
    <property type="nucleotide sequence ID" value="NZ_BMNM01000001.1"/>
</dbReference>
<dbReference type="Proteomes" id="UP000657075">
    <property type="component" value="Unassembled WGS sequence"/>
</dbReference>
<organism evidence="1 2">
    <name type="scientific">Vulcanisaeta souniana JCM 11219</name>
    <dbReference type="NCBI Taxonomy" id="1293586"/>
    <lineage>
        <taxon>Archaea</taxon>
        <taxon>Thermoproteota</taxon>
        <taxon>Thermoprotei</taxon>
        <taxon>Thermoproteales</taxon>
        <taxon>Thermoproteaceae</taxon>
        <taxon>Vulcanisaeta</taxon>
    </lineage>
</organism>
<evidence type="ECO:0000313" key="2">
    <source>
        <dbReference type="Proteomes" id="UP000657075"/>
    </source>
</evidence>
<evidence type="ECO:0000313" key="1">
    <source>
        <dbReference type="EMBL" id="GGI71325.1"/>
    </source>
</evidence>
<accession>A0A830E0S1</accession>
<dbReference type="EMBL" id="BMNM01000001">
    <property type="protein sequence ID" value="GGI71325.1"/>
    <property type="molecule type" value="Genomic_DNA"/>
</dbReference>
<protein>
    <submittedName>
        <fullName evidence="1">Uncharacterized protein</fullName>
    </submittedName>
</protein>
<dbReference type="OrthoDB" id="28010at2157"/>
<sequence length="285" mass="31905">MSHNVLKNYGVYNDHELVIEEVRINNLPCFINLSILNQGKVPEILIELSTGCSHYNAMIRVTRKFMKLFGVDTARIAAAKLARVLGIEDYEAVEHGDIELRLRKKPGHYPEWVNQNMDAVINAFNEVLTSLGIITQPAIQPQQEIHQEIQSPLSTPQQASVETLVAHVVKSYGNINGQNLLLRSLGENTRIELCLERMGSCKPLITVKANPLEITMHEDAVKAFGENRAIEYATWIANALYISNYEISELGNEIVLRSRGGVDGALTNNLIRVMDIIASKYLGRE</sequence>
<comment type="caution">
    <text evidence="1">The sequence shown here is derived from an EMBL/GenBank/DDBJ whole genome shotgun (WGS) entry which is preliminary data.</text>
</comment>
<reference evidence="1" key="2">
    <citation type="submission" date="2020-09" db="EMBL/GenBank/DDBJ databases">
        <authorList>
            <person name="Sun Q."/>
            <person name="Ohkuma M."/>
        </authorList>
    </citation>
    <scope>NUCLEOTIDE SEQUENCE</scope>
    <source>
        <strain evidence="1">JCM 11219</strain>
    </source>
</reference>
<dbReference type="AlphaFoldDB" id="A0A830E0S1"/>
<gene>
    <name evidence="1" type="ORF">GCM10007112_05220</name>
</gene>
<name>A0A830E0S1_9CREN</name>
<reference evidence="1" key="1">
    <citation type="journal article" date="2014" name="Int. J. Syst. Evol. Microbiol.">
        <title>Complete genome sequence of Corynebacterium casei LMG S-19264T (=DSM 44701T), isolated from a smear-ripened cheese.</title>
        <authorList>
            <consortium name="US DOE Joint Genome Institute (JGI-PGF)"/>
            <person name="Walter F."/>
            <person name="Albersmeier A."/>
            <person name="Kalinowski J."/>
            <person name="Ruckert C."/>
        </authorList>
    </citation>
    <scope>NUCLEOTIDE SEQUENCE</scope>
    <source>
        <strain evidence="1">JCM 11219</strain>
    </source>
</reference>